<dbReference type="RefSeq" id="WP_255903392.1">
    <property type="nucleotide sequence ID" value="NZ_JAFMZO010000003.1"/>
</dbReference>
<dbReference type="InterPro" id="IPR044068">
    <property type="entry name" value="CB"/>
</dbReference>
<dbReference type="Gene3D" id="1.10.443.10">
    <property type="entry name" value="Intergrase catalytic core"/>
    <property type="match status" value="1"/>
</dbReference>
<comment type="caution">
    <text evidence="12">The sequence shown here is derived from an EMBL/GenBank/DDBJ whole genome shotgun (WGS) entry which is preliminary data.</text>
</comment>
<organism evidence="12 13">
    <name type="scientific">Paradesertivirga mongoliensis</name>
    <dbReference type="NCBI Taxonomy" id="2100740"/>
    <lineage>
        <taxon>Bacteria</taxon>
        <taxon>Pseudomonadati</taxon>
        <taxon>Bacteroidota</taxon>
        <taxon>Sphingobacteriia</taxon>
        <taxon>Sphingobacteriales</taxon>
        <taxon>Sphingobacteriaceae</taxon>
        <taxon>Paradesertivirga</taxon>
    </lineage>
</organism>
<evidence type="ECO:0000256" key="1">
    <source>
        <dbReference type="ARBA" id="ARBA00004496"/>
    </source>
</evidence>
<dbReference type="EMBL" id="JBHUHZ010000001">
    <property type="protein sequence ID" value="MFD2162550.1"/>
    <property type="molecule type" value="Genomic_DNA"/>
</dbReference>
<evidence type="ECO:0000256" key="5">
    <source>
        <dbReference type="ARBA" id="ARBA00022908"/>
    </source>
</evidence>
<evidence type="ECO:0000256" key="4">
    <source>
        <dbReference type="ARBA" id="ARBA00022829"/>
    </source>
</evidence>
<evidence type="ECO:0000313" key="12">
    <source>
        <dbReference type="EMBL" id="MFD2162550.1"/>
    </source>
</evidence>
<dbReference type="InterPro" id="IPR004107">
    <property type="entry name" value="Integrase_SAM-like_N"/>
</dbReference>
<sequence>MFIERFTNYLQYEKRFSAHTVSAYIQDLYQFDKFLSKSESDFATASHYDIRSWMVDMMDANAEPRSVHRRLSSLRTFYKFLERECLVELNPTLQIKAPKISKKLPVFVDDKKLNDLLDKTDGFDSDFTGLRDRVVVEMLFGTGIRLAELITLRASDVNTYEQTIRVTGKRSKQRIIPVNVTLMKLLDEYAEAKSAGKFENLSSALIVTNEGKPAYPKLIYRIVNKYLSNISTHQKKSPHVLRHSFATSLLNKGADLNAIKELLGHASLAATQVYTHNSVERLKTIYKQAHPKA</sequence>
<comment type="subcellular location">
    <subcellularLocation>
        <location evidence="1 9">Cytoplasm</location>
    </subcellularLocation>
</comment>
<feature type="active site" evidence="9">
    <location>
        <position position="239"/>
    </location>
</feature>
<evidence type="ECO:0000256" key="3">
    <source>
        <dbReference type="ARBA" id="ARBA00022618"/>
    </source>
</evidence>
<feature type="active site" evidence="9">
    <location>
        <position position="242"/>
    </location>
</feature>
<keyword evidence="3 9" id="KW-0132">Cell division</keyword>
<keyword evidence="4 9" id="KW-0159">Chromosome partition</keyword>
<dbReference type="Proteomes" id="UP001597387">
    <property type="component" value="Unassembled WGS sequence"/>
</dbReference>
<protein>
    <recommendedName>
        <fullName evidence="9">Tyrosine recombinase XerC</fullName>
    </recommendedName>
</protein>
<dbReference type="InterPro" id="IPR011010">
    <property type="entry name" value="DNA_brk_join_enz"/>
</dbReference>
<comment type="subunit">
    <text evidence="9">Forms a cyclic heterotetrameric complex composed of two molecules of XerC and two molecules of XerD.</text>
</comment>
<dbReference type="InterPro" id="IPR010998">
    <property type="entry name" value="Integrase_recombinase_N"/>
</dbReference>
<dbReference type="PANTHER" id="PTHR30349:SF77">
    <property type="entry name" value="TYROSINE RECOMBINASE XERC"/>
    <property type="match status" value="1"/>
</dbReference>
<dbReference type="HAMAP" id="MF_01808">
    <property type="entry name" value="Recomb_XerC_XerD"/>
    <property type="match status" value="1"/>
</dbReference>
<keyword evidence="2 9" id="KW-0963">Cytoplasm</keyword>
<dbReference type="SUPFAM" id="SSF56349">
    <property type="entry name" value="DNA breaking-rejoining enzymes"/>
    <property type="match status" value="1"/>
</dbReference>
<evidence type="ECO:0000259" key="11">
    <source>
        <dbReference type="PROSITE" id="PS51900"/>
    </source>
</evidence>
<keyword evidence="13" id="KW-1185">Reference proteome</keyword>
<dbReference type="InterPro" id="IPR023009">
    <property type="entry name" value="Tyrosine_recombinase_XerC/XerD"/>
</dbReference>
<reference evidence="13" key="1">
    <citation type="journal article" date="2019" name="Int. J. Syst. Evol. Microbiol.">
        <title>The Global Catalogue of Microorganisms (GCM) 10K type strain sequencing project: providing services to taxonomists for standard genome sequencing and annotation.</title>
        <authorList>
            <consortium name="The Broad Institute Genomics Platform"/>
            <consortium name="The Broad Institute Genome Sequencing Center for Infectious Disease"/>
            <person name="Wu L."/>
            <person name="Ma J."/>
        </authorList>
    </citation>
    <scope>NUCLEOTIDE SEQUENCE [LARGE SCALE GENOMIC DNA]</scope>
    <source>
        <strain evidence="13">KCTC 42217</strain>
    </source>
</reference>
<evidence type="ECO:0000256" key="9">
    <source>
        <dbReference type="HAMAP-Rule" id="MF_01808"/>
    </source>
</evidence>
<comment type="similarity">
    <text evidence="9">Belongs to the 'phage' integrase family. XerC subfamily.</text>
</comment>
<dbReference type="PROSITE" id="PS51900">
    <property type="entry name" value="CB"/>
    <property type="match status" value="1"/>
</dbReference>
<feature type="domain" description="Tyr recombinase" evidence="10">
    <location>
        <begin position="103"/>
        <end position="287"/>
    </location>
</feature>
<dbReference type="InterPro" id="IPR013762">
    <property type="entry name" value="Integrase-like_cat_sf"/>
</dbReference>
<keyword evidence="5 9" id="KW-0229">DNA integration</keyword>
<dbReference type="InterPro" id="IPR002104">
    <property type="entry name" value="Integrase_catalytic"/>
</dbReference>
<keyword evidence="6 9" id="KW-0238">DNA-binding</keyword>
<feature type="active site" evidence="9">
    <location>
        <position position="265"/>
    </location>
</feature>
<dbReference type="PROSITE" id="PS51898">
    <property type="entry name" value="TYR_RECOMBINASE"/>
    <property type="match status" value="1"/>
</dbReference>
<evidence type="ECO:0000313" key="13">
    <source>
        <dbReference type="Proteomes" id="UP001597387"/>
    </source>
</evidence>
<feature type="active site" evidence="9">
    <location>
        <position position="145"/>
    </location>
</feature>
<feature type="active site" description="O-(3'-phospho-DNA)-tyrosine intermediate" evidence="9">
    <location>
        <position position="274"/>
    </location>
</feature>
<keyword evidence="7 9" id="KW-0233">DNA recombination</keyword>
<comment type="function">
    <text evidence="9">Site-specific tyrosine recombinase, which acts by catalyzing the cutting and rejoining of the recombining DNA molecules. The XerC-XerD complex is essential to convert dimers of the bacterial chromosome into monomers to permit their segregation at cell division. It also contributes to the segregational stability of plasmids.</text>
</comment>
<dbReference type="PANTHER" id="PTHR30349">
    <property type="entry name" value="PHAGE INTEGRASE-RELATED"/>
    <property type="match status" value="1"/>
</dbReference>
<accession>A0ABW4ZLF0</accession>
<evidence type="ECO:0000256" key="7">
    <source>
        <dbReference type="ARBA" id="ARBA00023172"/>
    </source>
</evidence>
<name>A0ABW4ZLF0_9SPHI</name>
<proteinExistence type="inferred from homology"/>
<dbReference type="InterPro" id="IPR050090">
    <property type="entry name" value="Tyrosine_recombinase_XerCD"/>
</dbReference>
<evidence type="ECO:0000256" key="6">
    <source>
        <dbReference type="ARBA" id="ARBA00023125"/>
    </source>
</evidence>
<dbReference type="Gene3D" id="1.10.150.130">
    <property type="match status" value="1"/>
</dbReference>
<evidence type="ECO:0000259" key="10">
    <source>
        <dbReference type="PROSITE" id="PS51898"/>
    </source>
</evidence>
<gene>
    <name evidence="9" type="primary">xerC</name>
    <name evidence="12" type="ORF">ACFSJU_09100</name>
</gene>
<evidence type="ECO:0000256" key="2">
    <source>
        <dbReference type="ARBA" id="ARBA00022490"/>
    </source>
</evidence>
<dbReference type="Pfam" id="PF00589">
    <property type="entry name" value="Phage_integrase"/>
    <property type="match status" value="1"/>
</dbReference>
<keyword evidence="8 9" id="KW-0131">Cell cycle</keyword>
<feature type="active site" evidence="9">
    <location>
        <position position="169"/>
    </location>
</feature>
<evidence type="ECO:0000256" key="8">
    <source>
        <dbReference type="ARBA" id="ARBA00023306"/>
    </source>
</evidence>
<feature type="domain" description="Core-binding (CB)" evidence="11">
    <location>
        <begin position="1"/>
        <end position="82"/>
    </location>
</feature>
<dbReference type="Pfam" id="PF02899">
    <property type="entry name" value="Phage_int_SAM_1"/>
    <property type="match status" value="1"/>
</dbReference>